<dbReference type="Ensembl" id="ENSACAT00000045360.1">
    <property type="protein sequence ID" value="ENSACAP00000029885.1"/>
    <property type="gene ID" value="ENSACAG00000037542.1"/>
</dbReference>
<keyword evidence="2" id="KW-1133">Transmembrane helix</keyword>
<dbReference type="InterPro" id="IPR038780">
    <property type="entry name" value="ALN"/>
</dbReference>
<dbReference type="GeneTree" id="ENSGT01150000287181"/>
<reference evidence="3" key="3">
    <citation type="submission" date="2025-09" db="UniProtKB">
        <authorList>
            <consortium name="Ensembl"/>
        </authorList>
    </citation>
    <scope>IDENTIFICATION</scope>
</reference>
<evidence type="ECO:0000313" key="4">
    <source>
        <dbReference type="Proteomes" id="UP000001646"/>
    </source>
</evidence>
<keyword evidence="2" id="KW-0472">Membrane</keyword>
<reference evidence="3" key="2">
    <citation type="submission" date="2025-08" db="UniProtKB">
        <authorList>
            <consortium name="Ensembl"/>
        </authorList>
    </citation>
    <scope>IDENTIFICATION</scope>
</reference>
<evidence type="ECO:0000256" key="2">
    <source>
        <dbReference type="SAM" id="Phobius"/>
    </source>
</evidence>
<reference evidence="3 4" key="1">
    <citation type="submission" date="2009-12" db="EMBL/GenBank/DDBJ databases">
        <title>The Genome Sequence of Anolis carolinensis (Green Anole Lizard).</title>
        <authorList>
            <consortium name="The Genome Sequencing Platform"/>
            <person name="Di Palma F."/>
            <person name="Alfoldi J."/>
            <person name="Heiman D."/>
            <person name="Young S."/>
            <person name="Grabherr M."/>
            <person name="Johnson J."/>
            <person name="Lander E.S."/>
            <person name="Lindblad-Toh K."/>
        </authorList>
    </citation>
    <scope>NUCLEOTIDE SEQUENCE [LARGE SCALE GENOMIC DNA]</scope>
    <source>
        <strain evidence="3 4">JBL SC #1</strain>
    </source>
</reference>
<evidence type="ECO:0000256" key="1">
    <source>
        <dbReference type="SAM" id="MobiDB-lite"/>
    </source>
</evidence>
<organism evidence="3 4">
    <name type="scientific">Anolis carolinensis</name>
    <name type="common">Green anole</name>
    <name type="synonym">American chameleon</name>
    <dbReference type="NCBI Taxonomy" id="28377"/>
    <lineage>
        <taxon>Eukaryota</taxon>
        <taxon>Metazoa</taxon>
        <taxon>Chordata</taxon>
        <taxon>Craniata</taxon>
        <taxon>Vertebrata</taxon>
        <taxon>Euteleostomi</taxon>
        <taxon>Lepidosauria</taxon>
        <taxon>Squamata</taxon>
        <taxon>Bifurcata</taxon>
        <taxon>Unidentata</taxon>
        <taxon>Episquamata</taxon>
        <taxon>Toxicofera</taxon>
        <taxon>Iguania</taxon>
        <taxon>Dactyloidae</taxon>
        <taxon>Anolis</taxon>
    </lineage>
</organism>
<feature type="transmembrane region" description="Helical" evidence="2">
    <location>
        <begin position="56"/>
        <end position="73"/>
    </location>
</feature>
<keyword evidence="4" id="KW-1185">Reference proteome</keyword>
<dbReference type="AlphaFoldDB" id="A0A803T3U5"/>
<keyword evidence="2" id="KW-0812">Transmembrane</keyword>
<sequence length="74" mass="7703">MQPERAGAARDGPRGRGVPGPPLPHPAAAQGNGSAGGGGEVARGPPLSGTSYWLDFWLMILFDLALFVFVYLLP</sequence>
<accession>A0A803T3U5</accession>
<dbReference type="InParanoid" id="A0A803T3U5"/>
<evidence type="ECO:0000313" key="3">
    <source>
        <dbReference type="Ensembl" id="ENSACAP00000029885.1"/>
    </source>
</evidence>
<dbReference type="Pfam" id="PF17696">
    <property type="entry name" value="ALN"/>
    <property type="match status" value="1"/>
</dbReference>
<proteinExistence type="predicted"/>
<name>A0A803T3U5_ANOCA</name>
<dbReference type="Proteomes" id="UP000001646">
    <property type="component" value="Chromosome 5"/>
</dbReference>
<feature type="region of interest" description="Disordered" evidence="1">
    <location>
        <begin position="1"/>
        <end position="42"/>
    </location>
</feature>
<protein>
    <submittedName>
        <fullName evidence="3">Uncharacterized protein</fullName>
    </submittedName>
</protein>